<accession>A0A5K3F7A8</accession>
<sequence length="119" mass="13952">ASVGPNHIGSRQFSQSCFCQQSSRCRIPEQKCKQDWYNITGFIDQSQVRSAYQALPIWILRAFYVAHYVPLRIHPCVWLTANLPRRPVKHTKMEYWLSSSWSNMSAPWYVTTVYPSPNR</sequence>
<protein>
    <submittedName>
        <fullName evidence="1">Pecanex-like protein</fullName>
    </submittedName>
</protein>
<dbReference type="WBParaSite" id="MCU_005995-RA">
    <property type="protein sequence ID" value="MCU_005995-RA"/>
    <property type="gene ID" value="MCU_005995"/>
</dbReference>
<name>A0A5K3F7A8_MESCO</name>
<evidence type="ECO:0000313" key="1">
    <source>
        <dbReference type="WBParaSite" id="MCU_005995-RA"/>
    </source>
</evidence>
<dbReference type="AlphaFoldDB" id="A0A5K3F7A8"/>
<proteinExistence type="predicted"/>
<reference evidence="1" key="1">
    <citation type="submission" date="2019-11" db="UniProtKB">
        <authorList>
            <consortium name="WormBaseParasite"/>
        </authorList>
    </citation>
    <scope>IDENTIFICATION</scope>
</reference>
<organism evidence="1">
    <name type="scientific">Mesocestoides corti</name>
    <name type="common">Flatworm</name>
    <dbReference type="NCBI Taxonomy" id="53468"/>
    <lineage>
        <taxon>Eukaryota</taxon>
        <taxon>Metazoa</taxon>
        <taxon>Spiralia</taxon>
        <taxon>Lophotrochozoa</taxon>
        <taxon>Platyhelminthes</taxon>
        <taxon>Cestoda</taxon>
        <taxon>Eucestoda</taxon>
        <taxon>Cyclophyllidea</taxon>
        <taxon>Mesocestoididae</taxon>
        <taxon>Mesocestoides</taxon>
    </lineage>
</organism>